<name>A0A975YGN2_9RHOB</name>
<dbReference type="RefSeq" id="WP_257891739.1">
    <property type="nucleotide sequence ID" value="NZ_JAIMBW010000001.1"/>
</dbReference>
<organism evidence="1">
    <name type="scientific">Gymnodinialimonas phycosphaerae</name>
    <dbReference type="NCBI Taxonomy" id="2841589"/>
    <lineage>
        <taxon>Bacteria</taxon>
        <taxon>Pseudomonadati</taxon>
        <taxon>Pseudomonadota</taxon>
        <taxon>Alphaproteobacteria</taxon>
        <taxon>Rhodobacterales</taxon>
        <taxon>Paracoccaceae</taxon>
        <taxon>Gymnodinialimonas</taxon>
    </lineage>
</organism>
<sequence>MDDFRRYGIFVVPEGAFFDLASAWLGWDSVAGRCVPHPVIEDIPAPIEALTATPRKYGFHGTLKAPFRLAEGRKAADLGRAVGAFCAARAPVTVPEMQVHRLGGFVAFTPAVRAAALADLAAQVVSVLDPFRARASEAELTRRRKAGLSDRQEALLQRWGYPFVMEEFRFHMTLTGRTPHADAVRDALSRHFAPVLPRPFVIDTLALMGEAADGRFHLIQRYGLSG</sequence>
<proteinExistence type="predicted"/>
<dbReference type="Proteomes" id="UP000693972">
    <property type="component" value="Unassembled WGS sequence"/>
</dbReference>
<reference evidence="1 2" key="1">
    <citation type="submission" date="2021-07" db="EMBL/GenBank/DDBJ databases">
        <title>Karlodiniumbacter phycospheric gen. nov., sp. nov., a phycosphere bacterium isolated from karlodinium veneficum.</title>
        <authorList>
            <person name="Peng Y."/>
            <person name="Jiang L."/>
            <person name="Lee J."/>
        </authorList>
    </citation>
    <scope>NUCLEOTIDE SEQUENCE</scope>
    <source>
        <strain evidence="1 2">N5</strain>
    </source>
</reference>
<dbReference type="PIRSF" id="PIRSF033328">
    <property type="entry name" value="Phest_Mll4975"/>
    <property type="match status" value="1"/>
</dbReference>
<dbReference type="Gene3D" id="3.90.1140.10">
    <property type="entry name" value="Cyclic phosphodiesterase"/>
    <property type="match status" value="1"/>
</dbReference>
<keyword evidence="2" id="KW-1185">Reference proteome</keyword>
<evidence type="ECO:0000313" key="2">
    <source>
        <dbReference type="Proteomes" id="UP000693972"/>
    </source>
</evidence>
<accession>A0A975YGN2</accession>
<evidence type="ECO:0000313" key="1">
    <source>
        <dbReference type="EMBL" id="QXL88673.1"/>
    </source>
</evidence>
<dbReference type="AlphaFoldDB" id="A0A975YGN2"/>
<dbReference type="EMBL" id="CP078073">
    <property type="protein sequence ID" value="QXL88673.1"/>
    <property type="molecule type" value="Genomic_DNA"/>
</dbReference>
<protein>
    <submittedName>
        <fullName evidence="1">DUF1045 domain-containing protein</fullName>
    </submittedName>
</protein>
<dbReference type="Pfam" id="PF06299">
    <property type="entry name" value="DUF1045"/>
    <property type="match status" value="1"/>
</dbReference>
<gene>
    <name evidence="1" type="ORF">KUL25_03900</name>
</gene>
<dbReference type="InterPro" id="IPR009389">
    <property type="entry name" value="DUF1045"/>
</dbReference>
<dbReference type="EMBL" id="JAIMBW010000001">
    <property type="protein sequence ID" value="MBY4891904.1"/>
    <property type="molecule type" value="Genomic_DNA"/>
</dbReference>